<dbReference type="EMBL" id="JAFKCZ010000005">
    <property type="protein sequence ID" value="MBN7796638.1"/>
    <property type="molecule type" value="Genomic_DNA"/>
</dbReference>
<organism evidence="4 5">
    <name type="scientific">Parahaliea mediterranea</name>
    <dbReference type="NCBI Taxonomy" id="651086"/>
    <lineage>
        <taxon>Bacteria</taxon>
        <taxon>Pseudomonadati</taxon>
        <taxon>Pseudomonadota</taxon>
        <taxon>Gammaproteobacteria</taxon>
        <taxon>Cellvibrionales</taxon>
        <taxon>Halieaceae</taxon>
        <taxon>Parahaliea</taxon>
    </lineage>
</organism>
<keyword evidence="5" id="KW-1185">Reference proteome</keyword>
<name>A0A939IM41_9GAMM</name>
<evidence type="ECO:0000259" key="3">
    <source>
        <dbReference type="Pfam" id="PF00326"/>
    </source>
</evidence>
<dbReference type="PANTHER" id="PTHR42776">
    <property type="entry name" value="SERINE PEPTIDASE S9 FAMILY MEMBER"/>
    <property type="match status" value="1"/>
</dbReference>
<dbReference type="AlphaFoldDB" id="A0A939IM41"/>
<dbReference type="Pfam" id="PF00326">
    <property type="entry name" value="Peptidase_S9"/>
    <property type="match status" value="1"/>
</dbReference>
<dbReference type="GO" id="GO:0006508">
    <property type="term" value="P:proteolysis"/>
    <property type="evidence" value="ECO:0007669"/>
    <property type="project" value="InterPro"/>
</dbReference>
<protein>
    <submittedName>
        <fullName evidence="4">S9 family peptidase</fullName>
    </submittedName>
</protein>
<gene>
    <name evidence="4" type="ORF">JYP50_08550</name>
</gene>
<accession>A0A939IM41</accession>
<feature type="domain" description="Peptidase S9 prolyl oligopeptidase catalytic" evidence="3">
    <location>
        <begin position="423"/>
        <end position="629"/>
    </location>
</feature>
<reference evidence="4" key="1">
    <citation type="submission" date="2021-02" db="EMBL/GenBank/DDBJ databases">
        <title>PHA producing bacteria isolated from coastal sediment in Guangdong, Shenzhen.</title>
        <authorList>
            <person name="Zheng W."/>
            <person name="Yu S."/>
            <person name="Huang Y."/>
        </authorList>
    </citation>
    <scope>NUCLEOTIDE SEQUENCE</scope>
    <source>
        <strain evidence="4">TN14-10</strain>
    </source>
</reference>
<evidence type="ECO:0000256" key="1">
    <source>
        <dbReference type="ARBA" id="ARBA00022801"/>
    </source>
</evidence>
<dbReference type="SUPFAM" id="SSF53474">
    <property type="entry name" value="alpha/beta-Hydrolases"/>
    <property type="match status" value="1"/>
</dbReference>
<dbReference type="SUPFAM" id="SSF82171">
    <property type="entry name" value="DPP6 N-terminal domain-like"/>
    <property type="match status" value="1"/>
</dbReference>
<comment type="caution">
    <text evidence="4">The sequence shown here is derived from an EMBL/GenBank/DDBJ whole genome shotgun (WGS) entry which is preliminary data.</text>
</comment>
<dbReference type="InterPro" id="IPR001375">
    <property type="entry name" value="Peptidase_S9_cat"/>
</dbReference>
<evidence type="ECO:0000256" key="2">
    <source>
        <dbReference type="SAM" id="SignalP"/>
    </source>
</evidence>
<proteinExistence type="predicted"/>
<evidence type="ECO:0000313" key="5">
    <source>
        <dbReference type="Proteomes" id="UP000664303"/>
    </source>
</evidence>
<dbReference type="RefSeq" id="WP_206560076.1">
    <property type="nucleotide sequence ID" value="NZ_JAFKCZ010000005.1"/>
</dbReference>
<sequence length="697" mass="78721">MKRLLYGLLLVASFGLFPAGAMAQPISGEDLFRPSRISLPVISPGGKYLATFLNEGDERGIFIVDVATGIYYPLLNFDRNTDLRSFTWVDGDTLYASYMVFGRLFRQEIIDLTPSNLARKSHGRRIHEPGYLLDPLRHQSDQILYVRTDEDGGSEIVTASVSDMRIGKFTSETAFEHPREGALRYGYDPDSSTYFSYHWDEESETSSVWYLERKRDTWKQLFSSGDRELYFKWLANLGNEQFAVLTNIASDRTAVYRYDARAGKFGEPLYQHERYDLVDAEIDRSTGNVLSVSFFDHGRYSTKYLYSDASRESRLLKNAFPGKQIITLSEDKSSSQRVLGVFADDDPGTIYLFNPETCRAELIEYINPALVDAKLAKTEVISVVAEGDVPLEGFLTRPRSGDNGVLLVMPHGGPIGRRDYNDYNAELQYFASRGYSVLRVNFRGSAGYGRTFTDAGRAQFGELIERDIGAVVSEVRDRFGYSRACAVGSSYGGYSSTMLTLADPDFYRCAVAMYGVYDLPLIYSASKFKAGESFRKTMSEILGDDLDELRARSPLYLAHRLERPILLIAGTDDEIADFEHSNRMKYTLRALGKDFEYHFYPGEGHGQSTYDGDQHQYALIDDFIRRKLGLNDFTRGEFSSMVAAESLLLAESFDEDGDYPDEQRAQYFYGKAARAGSFEARKKLGLTYSDDAVKDEP</sequence>
<dbReference type="Gene3D" id="3.40.50.1820">
    <property type="entry name" value="alpha/beta hydrolase"/>
    <property type="match status" value="1"/>
</dbReference>
<dbReference type="InterPro" id="IPR029058">
    <property type="entry name" value="AB_hydrolase_fold"/>
</dbReference>
<keyword evidence="2" id="KW-0732">Signal</keyword>
<keyword evidence="1" id="KW-0378">Hydrolase</keyword>
<feature type="signal peptide" evidence="2">
    <location>
        <begin position="1"/>
        <end position="23"/>
    </location>
</feature>
<dbReference type="PANTHER" id="PTHR42776:SF27">
    <property type="entry name" value="DIPEPTIDYL PEPTIDASE FAMILY MEMBER 6"/>
    <property type="match status" value="1"/>
</dbReference>
<dbReference type="GO" id="GO:0004252">
    <property type="term" value="F:serine-type endopeptidase activity"/>
    <property type="evidence" value="ECO:0007669"/>
    <property type="project" value="TreeGrafter"/>
</dbReference>
<dbReference type="Proteomes" id="UP000664303">
    <property type="component" value="Unassembled WGS sequence"/>
</dbReference>
<evidence type="ECO:0000313" key="4">
    <source>
        <dbReference type="EMBL" id="MBN7796638.1"/>
    </source>
</evidence>
<feature type="chain" id="PRO_5037072969" evidence="2">
    <location>
        <begin position="24"/>
        <end position="697"/>
    </location>
</feature>